<keyword evidence="4" id="KW-1185">Reference proteome</keyword>
<name>A0AAI9WYL3_9ASCO</name>
<dbReference type="AlphaFoldDB" id="A0AAI9WYL3"/>
<evidence type="ECO:0000256" key="1">
    <source>
        <dbReference type="SAM" id="MobiDB-lite"/>
    </source>
</evidence>
<keyword evidence="2" id="KW-0812">Transmembrane</keyword>
<sequence length="334" mass="35826">MSSILSVFKTSILTVTNEILQITVSVLCGIFCVYTVFHIANAIQSTKYNRQKQSNVIACVDEVSSVQNQSSNQSVNAITSSQHTTNPIIGVSNNTGSPKPSSPVITPDTSASSSAPSPSLTSLRQQASNKFNSKISKVITRINARRKRSPSSSVMDPREAATSSSSLVFSSSSSLSKAVGITYLKTLKARARSSSDVTNSRGSQQLSPSVFRVRPMRNNSSTSASSILRQSGSNTPQTRASTPATLRSRSVSSIQTNETLPQDRVDNNTNTIGSDPIWLTSNNGEINLDPPPPYTLNDPMGMNDTLYNSTGDNSSLSTSSSISYLGRLLWNERD</sequence>
<keyword evidence="2" id="KW-1133">Transmembrane helix</keyword>
<dbReference type="RefSeq" id="XP_049181231.1">
    <property type="nucleotide sequence ID" value="XM_049322634.1"/>
</dbReference>
<feature type="compositionally biased region" description="Polar residues" evidence="1">
    <location>
        <begin position="124"/>
        <end position="135"/>
    </location>
</feature>
<evidence type="ECO:0000313" key="3">
    <source>
        <dbReference type="EMBL" id="KAI3405486.2"/>
    </source>
</evidence>
<feature type="compositionally biased region" description="Polar residues" evidence="1">
    <location>
        <begin position="217"/>
        <end position="260"/>
    </location>
</feature>
<evidence type="ECO:0000256" key="2">
    <source>
        <dbReference type="SAM" id="Phobius"/>
    </source>
</evidence>
<keyword evidence="2" id="KW-0472">Membrane</keyword>
<feature type="compositionally biased region" description="Polar residues" evidence="1">
    <location>
        <begin position="192"/>
        <end position="208"/>
    </location>
</feature>
<evidence type="ECO:0000313" key="4">
    <source>
        <dbReference type="Proteomes" id="UP001202479"/>
    </source>
</evidence>
<dbReference type="GeneID" id="73379121"/>
<feature type="compositionally biased region" description="Polar residues" evidence="1">
    <location>
        <begin position="267"/>
        <end position="285"/>
    </location>
</feature>
<gene>
    <name evidence="3" type="ORF">KGF56_001504</name>
</gene>
<feature type="compositionally biased region" description="Low complexity" evidence="1">
    <location>
        <begin position="109"/>
        <end position="123"/>
    </location>
</feature>
<organism evidence="3 4">
    <name type="scientific">Candida oxycetoniae</name>
    <dbReference type="NCBI Taxonomy" id="497107"/>
    <lineage>
        <taxon>Eukaryota</taxon>
        <taxon>Fungi</taxon>
        <taxon>Dikarya</taxon>
        <taxon>Ascomycota</taxon>
        <taxon>Saccharomycotina</taxon>
        <taxon>Pichiomycetes</taxon>
        <taxon>Debaryomycetaceae</taxon>
        <taxon>Candida/Lodderomyces clade</taxon>
        <taxon>Candida</taxon>
    </lineage>
</organism>
<feature type="transmembrane region" description="Helical" evidence="2">
    <location>
        <begin position="20"/>
        <end position="43"/>
    </location>
</feature>
<dbReference type="Proteomes" id="UP001202479">
    <property type="component" value="Unassembled WGS sequence"/>
</dbReference>
<feature type="region of interest" description="Disordered" evidence="1">
    <location>
        <begin position="71"/>
        <end position="167"/>
    </location>
</feature>
<feature type="compositionally biased region" description="Polar residues" evidence="1">
    <location>
        <begin position="77"/>
        <end position="108"/>
    </location>
</feature>
<protein>
    <submittedName>
        <fullName evidence="3">Uncharacterized protein</fullName>
    </submittedName>
</protein>
<dbReference type="EMBL" id="JAHUZD010000028">
    <property type="protein sequence ID" value="KAI3405486.2"/>
    <property type="molecule type" value="Genomic_DNA"/>
</dbReference>
<reference evidence="3" key="1">
    <citation type="journal article" date="2022" name="DNA Res.">
        <title>Genome analysis of five recently described species of the CUG-Ser clade uncovers Candida theae as a new hybrid lineage with pathogenic potential in the Candida parapsilosis species complex.</title>
        <authorList>
            <person name="Mixao V."/>
            <person name="Del Olmo V."/>
            <person name="Hegedusova E."/>
            <person name="Saus E."/>
            <person name="Pryszcz L."/>
            <person name="Cillingova A."/>
            <person name="Nosek J."/>
            <person name="Gabaldon T."/>
        </authorList>
    </citation>
    <scope>NUCLEOTIDE SEQUENCE</scope>
    <source>
        <strain evidence="3">CBS 10844</strain>
    </source>
</reference>
<accession>A0AAI9WYL3</accession>
<comment type="caution">
    <text evidence="3">The sequence shown here is derived from an EMBL/GenBank/DDBJ whole genome shotgun (WGS) entry which is preliminary data.</text>
</comment>
<feature type="region of interest" description="Disordered" evidence="1">
    <location>
        <begin position="191"/>
        <end position="294"/>
    </location>
</feature>
<proteinExistence type="predicted"/>